<evidence type="ECO:0000256" key="1">
    <source>
        <dbReference type="ARBA" id="ARBA00009176"/>
    </source>
</evidence>
<dbReference type="PANTHER" id="PTHR12304:SF4">
    <property type="entry name" value="URIDINE NUCLEOSIDASE"/>
    <property type="match status" value="1"/>
</dbReference>
<sequence>MHVVFSSCSNCIASLRGDTFAILLAAYHPALRILGISTAWGNASLDKTTYNAASILTAIGKANEIPIYVGASKALFRPPMHPPTDIHGESGIDGTELLPKPTVQPTTTIPAIDAMAQALKAEPPGTAWLVATGSFTDAAAMFLKYPELASHIKGLSLMGGAIGNGFTNAVLGHVEGVPRIGNWTQYAEFNILADPEAAASIFSNKTLAAKTTLIPLDLSHQVLATEEVRSLLLYGPNGSATISKPKSKLRVMLVELLMFFAKTYADVFGITAGPPLHDPLAVAAILSDISDEEHGIPFYDYDPASASGTPPKRERYEVTVVTEGSYEDAQAGARTGQTIAKLLPEGEEGVRIPRGLDIWRFWWALEECVERADRVNAATTAAAANGTE</sequence>
<evidence type="ECO:0000313" key="5">
    <source>
        <dbReference type="EMBL" id="KAK0656631.1"/>
    </source>
</evidence>
<reference evidence="5" key="1">
    <citation type="submission" date="2023-06" db="EMBL/GenBank/DDBJ databases">
        <title>Genome-scale phylogeny and comparative genomics of the fungal order Sordariales.</title>
        <authorList>
            <consortium name="Lawrence Berkeley National Laboratory"/>
            <person name="Hensen N."/>
            <person name="Bonometti L."/>
            <person name="Westerberg I."/>
            <person name="Brannstrom I.O."/>
            <person name="Guillou S."/>
            <person name="Cros-Aarteil S."/>
            <person name="Calhoun S."/>
            <person name="Haridas S."/>
            <person name="Kuo A."/>
            <person name="Mondo S."/>
            <person name="Pangilinan J."/>
            <person name="Riley R."/>
            <person name="Labutti K."/>
            <person name="Andreopoulos B."/>
            <person name="Lipzen A."/>
            <person name="Chen C."/>
            <person name="Yanf M."/>
            <person name="Daum C."/>
            <person name="Ng V."/>
            <person name="Clum A."/>
            <person name="Steindorff A."/>
            <person name="Ohm R."/>
            <person name="Martin F."/>
            <person name="Silar P."/>
            <person name="Natvig D."/>
            <person name="Lalanne C."/>
            <person name="Gautier V."/>
            <person name="Ament-Velasquez S.L."/>
            <person name="Kruys A."/>
            <person name="Hutchinson M.I."/>
            <person name="Powell A.J."/>
            <person name="Barry K."/>
            <person name="Miller A.N."/>
            <person name="Grigoriev I.V."/>
            <person name="Debuchy R."/>
            <person name="Gladieux P."/>
            <person name="Thoren M.H."/>
            <person name="Johannesson H."/>
        </authorList>
    </citation>
    <scope>NUCLEOTIDE SEQUENCE</scope>
    <source>
        <strain evidence="5">SMH2532-1</strain>
    </source>
</reference>
<dbReference type="InterPro" id="IPR001910">
    <property type="entry name" value="Inosine/uridine_hydrolase_dom"/>
</dbReference>
<evidence type="ECO:0000256" key="2">
    <source>
        <dbReference type="ARBA" id="ARBA00022801"/>
    </source>
</evidence>
<proteinExistence type="inferred from homology"/>
<dbReference type="AlphaFoldDB" id="A0AA40CYZ6"/>
<gene>
    <name evidence="5" type="ORF">B0T16DRAFT_425161</name>
</gene>
<dbReference type="EMBL" id="JAULSV010000001">
    <property type="protein sequence ID" value="KAK0656631.1"/>
    <property type="molecule type" value="Genomic_DNA"/>
</dbReference>
<organism evidence="5 6">
    <name type="scientific">Cercophora newfieldiana</name>
    <dbReference type="NCBI Taxonomy" id="92897"/>
    <lineage>
        <taxon>Eukaryota</taxon>
        <taxon>Fungi</taxon>
        <taxon>Dikarya</taxon>
        <taxon>Ascomycota</taxon>
        <taxon>Pezizomycotina</taxon>
        <taxon>Sordariomycetes</taxon>
        <taxon>Sordariomycetidae</taxon>
        <taxon>Sordariales</taxon>
        <taxon>Lasiosphaeriaceae</taxon>
        <taxon>Cercophora</taxon>
    </lineage>
</organism>
<dbReference type="Gene3D" id="3.90.245.10">
    <property type="entry name" value="Ribonucleoside hydrolase-like"/>
    <property type="match status" value="1"/>
</dbReference>
<evidence type="ECO:0000313" key="6">
    <source>
        <dbReference type="Proteomes" id="UP001174936"/>
    </source>
</evidence>
<dbReference type="GO" id="GO:0008477">
    <property type="term" value="F:purine nucleosidase activity"/>
    <property type="evidence" value="ECO:0007669"/>
    <property type="project" value="TreeGrafter"/>
</dbReference>
<dbReference type="Pfam" id="PF01156">
    <property type="entry name" value="IU_nuc_hydro"/>
    <property type="match status" value="1"/>
</dbReference>
<dbReference type="InterPro" id="IPR023186">
    <property type="entry name" value="IUNH"/>
</dbReference>
<dbReference type="GO" id="GO:0005829">
    <property type="term" value="C:cytosol"/>
    <property type="evidence" value="ECO:0007669"/>
    <property type="project" value="TreeGrafter"/>
</dbReference>
<name>A0AA40CYZ6_9PEZI</name>
<keyword evidence="3" id="KW-0326">Glycosidase</keyword>
<dbReference type="Proteomes" id="UP001174936">
    <property type="component" value="Unassembled WGS sequence"/>
</dbReference>
<accession>A0AA40CYZ6</accession>
<dbReference type="PANTHER" id="PTHR12304">
    <property type="entry name" value="INOSINE-URIDINE PREFERRING NUCLEOSIDE HYDROLASE"/>
    <property type="match status" value="1"/>
</dbReference>
<dbReference type="GO" id="GO:0006152">
    <property type="term" value="P:purine nucleoside catabolic process"/>
    <property type="evidence" value="ECO:0007669"/>
    <property type="project" value="TreeGrafter"/>
</dbReference>
<keyword evidence="2 5" id="KW-0378">Hydrolase</keyword>
<keyword evidence="6" id="KW-1185">Reference proteome</keyword>
<evidence type="ECO:0000256" key="3">
    <source>
        <dbReference type="ARBA" id="ARBA00023295"/>
    </source>
</evidence>
<feature type="domain" description="Inosine/uridine-preferring nucleoside hydrolase" evidence="4">
    <location>
        <begin position="18"/>
        <end position="362"/>
    </location>
</feature>
<protein>
    <submittedName>
        <fullName evidence="5">Inosine/uridine-preferring nucleoside hydrolase domain-containing protein</fullName>
    </submittedName>
</protein>
<evidence type="ECO:0000259" key="4">
    <source>
        <dbReference type="Pfam" id="PF01156"/>
    </source>
</evidence>
<dbReference type="InterPro" id="IPR036452">
    <property type="entry name" value="Ribo_hydro-like"/>
</dbReference>
<comment type="similarity">
    <text evidence="1">Belongs to the IUNH family.</text>
</comment>
<dbReference type="SUPFAM" id="SSF53590">
    <property type="entry name" value="Nucleoside hydrolase"/>
    <property type="match status" value="1"/>
</dbReference>
<comment type="caution">
    <text evidence="5">The sequence shown here is derived from an EMBL/GenBank/DDBJ whole genome shotgun (WGS) entry which is preliminary data.</text>
</comment>